<dbReference type="Proteomes" id="UP000441208">
    <property type="component" value="Unassembled WGS sequence"/>
</dbReference>
<evidence type="ECO:0000313" key="15">
    <source>
        <dbReference type="EMBL" id="KAE9300254.1"/>
    </source>
</evidence>
<keyword evidence="17" id="KW-1185">Reference proteome</keyword>
<proteinExistence type="predicted"/>
<name>A0A6A3XP90_9STRA</name>
<evidence type="ECO:0000313" key="10">
    <source>
        <dbReference type="EMBL" id="KAE9097875.1"/>
    </source>
</evidence>
<dbReference type="Gene3D" id="6.10.140.2220">
    <property type="match status" value="1"/>
</dbReference>
<dbReference type="GO" id="GO:0008270">
    <property type="term" value="F:zinc ion binding"/>
    <property type="evidence" value="ECO:0007669"/>
    <property type="project" value="UniProtKB-KW"/>
</dbReference>
<dbReference type="AlphaFoldDB" id="A0A6A3XP90"/>
<reference evidence="16 17" key="1">
    <citation type="submission" date="2018-08" db="EMBL/GenBank/DDBJ databases">
        <title>Genomic investigation of the strawberry pathogen Phytophthora fragariae indicates pathogenicity is determined by transcriptional variation in three key races.</title>
        <authorList>
            <person name="Adams T.M."/>
            <person name="Armitage A.D."/>
            <person name="Sobczyk M.K."/>
            <person name="Bates H.J."/>
            <person name="Dunwell J.M."/>
            <person name="Nellist C.F."/>
            <person name="Harrison R.J."/>
        </authorList>
    </citation>
    <scope>NUCLEOTIDE SEQUENCE [LARGE SCALE GENOMIC DNA]</scope>
    <source>
        <strain evidence="15 18">A4</strain>
        <strain evidence="13 19">BC-1</strain>
        <strain evidence="14 23">BC-23</strain>
        <strain evidence="12 17">NOV-27</strain>
        <strain evidence="11 20">NOV-5</strain>
        <strain evidence="10 21">NOV-71</strain>
        <strain evidence="7 16">NOV-9</strain>
        <strain evidence="9 24">ONT-3</strain>
        <strain evidence="8 22">SCRP245</strain>
    </source>
</reference>
<evidence type="ECO:0000256" key="4">
    <source>
        <dbReference type="PROSITE-ProRule" id="PRU00134"/>
    </source>
</evidence>
<sequence>MEKNQQQQQQQATGEGPVGIAPCEHCGQPSHKRCSRCKAFSVCRQACMVAVWPKHQPDCDSVVNARKQINRRTLDVYDKYGVKEPPGRGSTMDVDKKLDFFLEMLKVHDLSSPENKDLTQSEKMLMNCCFNNTYRHAAGTFTASEFDTLKALMRAHQVGVSNQPPK</sequence>
<evidence type="ECO:0000259" key="6">
    <source>
        <dbReference type="PROSITE" id="PS50865"/>
    </source>
</evidence>
<keyword evidence="2 4" id="KW-0863">Zinc-finger</keyword>
<dbReference type="PROSITE" id="PS50865">
    <property type="entry name" value="ZF_MYND_2"/>
    <property type="match status" value="1"/>
</dbReference>
<evidence type="ECO:0000313" key="19">
    <source>
        <dbReference type="Proteomes" id="UP000440367"/>
    </source>
</evidence>
<evidence type="ECO:0000313" key="17">
    <source>
        <dbReference type="Proteomes" id="UP000433483"/>
    </source>
</evidence>
<comment type="caution">
    <text evidence="13">The sequence shown here is derived from an EMBL/GenBank/DDBJ whole genome shotgun (WGS) entry which is preliminary data.</text>
</comment>
<evidence type="ECO:0000313" key="7">
    <source>
        <dbReference type="EMBL" id="KAE8933080.1"/>
    </source>
</evidence>
<protein>
    <recommendedName>
        <fullName evidence="6">MYND-type domain-containing protein</fullName>
    </recommendedName>
</protein>
<gene>
    <name evidence="15" type="ORF">PF001_g15043</name>
    <name evidence="13" type="ORF">PF002_g20403</name>
    <name evidence="14" type="ORF">PF004_g15230</name>
    <name evidence="12" type="ORF">PF005_g16145</name>
    <name evidence="11" type="ORF">PF006_g13161</name>
    <name evidence="10" type="ORF">PF007_g16463</name>
    <name evidence="7" type="ORF">PF009_g16907</name>
    <name evidence="9" type="ORF">PF010_g16376</name>
    <name evidence="8" type="ORF">PF011_g15275</name>
</gene>
<organism evidence="13 19">
    <name type="scientific">Phytophthora fragariae</name>
    <dbReference type="NCBI Taxonomy" id="53985"/>
    <lineage>
        <taxon>Eukaryota</taxon>
        <taxon>Sar</taxon>
        <taxon>Stramenopiles</taxon>
        <taxon>Oomycota</taxon>
        <taxon>Peronosporomycetes</taxon>
        <taxon>Peronosporales</taxon>
        <taxon>Peronosporaceae</taxon>
        <taxon>Phytophthora</taxon>
    </lineage>
</organism>
<evidence type="ECO:0000313" key="18">
    <source>
        <dbReference type="Proteomes" id="UP000437068"/>
    </source>
</evidence>
<dbReference type="InterPro" id="IPR002893">
    <property type="entry name" value="Znf_MYND"/>
</dbReference>
<dbReference type="EMBL" id="QXGA01000771">
    <property type="protein sequence ID" value="KAE9141537.1"/>
    <property type="molecule type" value="Genomic_DNA"/>
</dbReference>
<evidence type="ECO:0000313" key="12">
    <source>
        <dbReference type="EMBL" id="KAE9198425.1"/>
    </source>
</evidence>
<feature type="compositionally biased region" description="Low complexity" evidence="5">
    <location>
        <begin position="1"/>
        <end position="11"/>
    </location>
</feature>
<dbReference type="EMBL" id="QXFZ01001063">
    <property type="protein sequence ID" value="KAE9097875.1"/>
    <property type="molecule type" value="Genomic_DNA"/>
</dbReference>
<dbReference type="EMBL" id="QXGE01000959">
    <property type="protein sequence ID" value="KAE9300254.1"/>
    <property type="molecule type" value="Genomic_DNA"/>
</dbReference>
<dbReference type="EMBL" id="QXGB01001038">
    <property type="protein sequence ID" value="KAE9198425.1"/>
    <property type="molecule type" value="Genomic_DNA"/>
</dbReference>
<evidence type="ECO:0000313" key="14">
    <source>
        <dbReference type="EMBL" id="KAE9213783.1"/>
    </source>
</evidence>
<dbReference type="Proteomes" id="UP000440367">
    <property type="component" value="Unassembled WGS sequence"/>
</dbReference>
<evidence type="ECO:0000313" key="22">
    <source>
        <dbReference type="Proteomes" id="UP000460718"/>
    </source>
</evidence>
<evidence type="ECO:0000313" key="11">
    <source>
        <dbReference type="EMBL" id="KAE9141537.1"/>
    </source>
</evidence>
<dbReference type="Proteomes" id="UP000437068">
    <property type="component" value="Unassembled WGS sequence"/>
</dbReference>
<keyword evidence="1" id="KW-0479">Metal-binding</keyword>
<keyword evidence="3" id="KW-0862">Zinc</keyword>
<dbReference type="EMBL" id="QXGD01001481">
    <property type="protein sequence ID" value="KAE9205223.1"/>
    <property type="molecule type" value="Genomic_DNA"/>
</dbReference>
<dbReference type="Proteomes" id="UP000488956">
    <property type="component" value="Unassembled WGS sequence"/>
</dbReference>
<evidence type="ECO:0000313" key="9">
    <source>
        <dbReference type="EMBL" id="KAE9096344.1"/>
    </source>
</evidence>
<dbReference type="SUPFAM" id="SSF144232">
    <property type="entry name" value="HIT/MYND zinc finger-like"/>
    <property type="match status" value="1"/>
</dbReference>
<dbReference type="Proteomes" id="UP000429523">
    <property type="component" value="Unassembled WGS sequence"/>
</dbReference>
<evidence type="ECO:0000313" key="24">
    <source>
        <dbReference type="Proteomes" id="UP000488956"/>
    </source>
</evidence>
<dbReference type="EMBL" id="QXFW01001031">
    <property type="protein sequence ID" value="KAE8997899.1"/>
    <property type="molecule type" value="Genomic_DNA"/>
</dbReference>
<evidence type="ECO:0000256" key="3">
    <source>
        <dbReference type="ARBA" id="ARBA00022833"/>
    </source>
</evidence>
<dbReference type="OrthoDB" id="119374at2759"/>
<dbReference type="EMBL" id="QXFX01001118">
    <property type="protein sequence ID" value="KAE9096344.1"/>
    <property type="molecule type" value="Genomic_DNA"/>
</dbReference>
<dbReference type="Proteomes" id="UP000433483">
    <property type="component" value="Unassembled WGS sequence"/>
</dbReference>
<dbReference type="Proteomes" id="UP000460718">
    <property type="component" value="Unassembled WGS sequence"/>
</dbReference>
<evidence type="ECO:0000313" key="21">
    <source>
        <dbReference type="Proteomes" id="UP000441208"/>
    </source>
</evidence>
<evidence type="ECO:0000313" key="23">
    <source>
        <dbReference type="Proteomes" id="UP000476176"/>
    </source>
</evidence>
<evidence type="ECO:0000313" key="16">
    <source>
        <dbReference type="Proteomes" id="UP000429523"/>
    </source>
</evidence>
<dbReference type="Pfam" id="PF01753">
    <property type="entry name" value="zf-MYND"/>
    <property type="match status" value="1"/>
</dbReference>
<feature type="domain" description="MYND-type" evidence="6">
    <location>
        <begin position="23"/>
        <end position="59"/>
    </location>
</feature>
<feature type="region of interest" description="Disordered" evidence="5">
    <location>
        <begin position="1"/>
        <end position="21"/>
    </location>
</feature>
<dbReference type="Proteomes" id="UP000476176">
    <property type="component" value="Unassembled WGS sequence"/>
</dbReference>
<evidence type="ECO:0000313" key="13">
    <source>
        <dbReference type="EMBL" id="KAE9205223.1"/>
    </source>
</evidence>
<dbReference type="EMBL" id="QXGF01001050">
    <property type="protein sequence ID" value="KAE8933080.1"/>
    <property type="molecule type" value="Genomic_DNA"/>
</dbReference>
<accession>A0A6A3XP90</accession>
<evidence type="ECO:0000313" key="20">
    <source>
        <dbReference type="Proteomes" id="UP000440732"/>
    </source>
</evidence>
<dbReference type="EMBL" id="QXGC01001011">
    <property type="protein sequence ID" value="KAE9213783.1"/>
    <property type="molecule type" value="Genomic_DNA"/>
</dbReference>
<evidence type="ECO:0000256" key="2">
    <source>
        <dbReference type="ARBA" id="ARBA00022771"/>
    </source>
</evidence>
<evidence type="ECO:0000313" key="8">
    <source>
        <dbReference type="EMBL" id="KAE8997899.1"/>
    </source>
</evidence>
<evidence type="ECO:0000256" key="5">
    <source>
        <dbReference type="SAM" id="MobiDB-lite"/>
    </source>
</evidence>
<evidence type="ECO:0000256" key="1">
    <source>
        <dbReference type="ARBA" id="ARBA00022723"/>
    </source>
</evidence>
<dbReference type="Proteomes" id="UP000440732">
    <property type="component" value="Unassembled WGS sequence"/>
</dbReference>